<dbReference type="InterPro" id="IPR029056">
    <property type="entry name" value="Ribokinase-like"/>
</dbReference>
<sequence length="290" mass="31435">MLAVVGALTIDIINGRKFIGGPPWYAGTAAASLSNDVSVYSAVGDDFPENFTTLMQQRRLNISRVKKVSGAKTYTFEHKYTKRGRVSRITAEGPRIPVDALLDIDADTALLSPVHREADEEHLRLLRKNVSMLAADLQGFIRKIDHQGMVKLQSRDVSEILKNVDVLHCSEEEAMAVTGEGDVVSGARVLGLGTDAVVLVGSADGLYIAHCSSLSLLRLTASGHHDLTGAGDMLTGFFLTFYAETANSLEAAAHALHHLSTALLNPPPDRVKPTPRQPPVKVEHAWTRRI</sequence>
<evidence type="ECO:0000256" key="1">
    <source>
        <dbReference type="ARBA" id="ARBA00010688"/>
    </source>
</evidence>
<name>A0A7C4I427_CALS0</name>
<comment type="caution">
    <text evidence="6">The sequence shown here is derived from an EMBL/GenBank/DDBJ whole genome shotgun (WGS) entry which is preliminary data.</text>
</comment>
<reference evidence="6" key="1">
    <citation type="journal article" date="2020" name="mSystems">
        <title>Genome- and Community-Level Interaction Insights into Carbon Utilization and Element Cycling Functions of Hydrothermarchaeota in Hydrothermal Sediment.</title>
        <authorList>
            <person name="Zhou Z."/>
            <person name="Liu Y."/>
            <person name="Xu W."/>
            <person name="Pan J."/>
            <person name="Luo Z.H."/>
            <person name="Li M."/>
        </authorList>
    </citation>
    <scope>NUCLEOTIDE SEQUENCE [LARGE SCALE GENOMIC DNA]</scope>
    <source>
        <strain evidence="6">SpSt-613</strain>
        <strain evidence="5">SpSt-669</strain>
    </source>
</reference>
<keyword evidence="3" id="KW-0418">Kinase</keyword>
<dbReference type="AlphaFoldDB" id="A0A7C4I427"/>
<evidence type="ECO:0000256" key="3">
    <source>
        <dbReference type="ARBA" id="ARBA00022777"/>
    </source>
</evidence>
<evidence type="ECO:0000313" key="5">
    <source>
        <dbReference type="EMBL" id="HGL41343.1"/>
    </source>
</evidence>
<dbReference type="Pfam" id="PF00294">
    <property type="entry name" value="PfkB"/>
    <property type="match status" value="1"/>
</dbReference>
<dbReference type="Gene3D" id="3.40.1190.20">
    <property type="match status" value="1"/>
</dbReference>
<accession>A0A7C4I427</accession>
<evidence type="ECO:0000313" key="6">
    <source>
        <dbReference type="EMBL" id="HGN90787.1"/>
    </source>
</evidence>
<proteinExistence type="inferred from homology"/>
<protein>
    <recommendedName>
        <fullName evidence="4">Carbohydrate kinase PfkB domain-containing protein</fullName>
    </recommendedName>
</protein>
<keyword evidence="2" id="KW-0808">Transferase</keyword>
<dbReference type="GO" id="GO:0005829">
    <property type="term" value="C:cytosol"/>
    <property type="evidence" value="ECO:0007669"/>
    <property type="project" value="TreeGrafter"/>
</dbReference>
<dbReference type="SUPFAM" id="SSF53613">
    <property type="entry name" value="Ribokinase-like"/>
    <property type="match status" value="1"/>
</dbReference>
<dbReference type="InterPro" id="IPR011611">
    <property type="entry name" value="PfkB_dom"/>
</dbReference>
<dbReference type="EMBL" id="DTCM01000081">
    <property type="protein sequence ID" value="HGL41343.1"/>
    <property type="molecule type" value="Genomic_DNA"/>
</dbReference>
<evidence type="ECO:0000259" key="4">
    <source>
        <dbReference type="Pfam" id="PF00294"/>
    </source>
</evidence>
<feature type="domain" description="Carbohydrate kinase PfkB" evidence="4">
    <location>
        <begin position="20"/>
        <end position="253"/>
    </location>
</feature>
<comment type="similarity">
    <text evidence="1">Belongs to the carbohydrate kinase PfkB family.</text>
</comment>
<dbReference type="PANTHER" id="PTHR10584">
    <property type="entry name" value="SUGAR KINASE"/>
    <property type="match status" value="1"/>
</dbReference>
<dbReference type="PANTHER" id="PTHR10584:SF166">
    <property type="entry name" value="RIBOKINASE"/>
    <property type="match status" value="1"/>
</dbReference>
<dbReference type="EMBL" id="DTAD01000073">
    <property type="protein sequence ID" value="HGN90787.1"/>
    <property type="molecule type" value="Genomic_DNA"/>
</dbReference>
<evidence type="ECO:0000256" key="2">
    <source>
        <dbReference type="ARBA" id="ARBA00022679"/>
    </source>
</evidence>
<gene>
    <name evidence="6" type="ORF">ENT82_06660</name>
    <name evidence="5" type="ORF">ENU43_06740</name>
</gene>
<organism evidence="6">
    <name type="scientific">Caldiarchaeum subterraneum</name>
    <dbReference type="NCBI Taxonomy" id="311458"/>
    <lineage>
        <taxon>Archaea</taxon>
        <taxon>Nitrososphaerota</taxon>
        <taxon>Candidatus Caldarchaeales</taxon>
        <taxon>Candidatus Caldarchaeaceae</taxon>
        <taxon>Candidatus Caldarchaeum</taxon>
    </lineage>
</organism>
<dbReference type="GO" id="GO:0016301">
    <property type="term" value="F:kinase activity"/>
    <property type="evidence" value="ECO:0007669"/>
    <property type="project" value="UniProtKB-KW"/>
</dbReference>